<dbReference type="SUPFAM" id="SSF55729">
    <property type="entry name" value="Acyl-CoA N-acyltransferases (Nat)"/>
    <property type="match status" value="1"/>
</dbReference>
<dbReference type="InterPro" id="IPR016181">
    <property type="entry name" value="Acyl_CoA_acyltransferase"/>
</dbReference>
<dbReference type="Proteomes" id="UP000306790">
    <property type="component" value="Unassembled WGS sequence"/>
</dbReference>
<evidence type="ECO:0000256" key="1">
    <source>
        <dbReference type="ARBA" id="ARBA00022679"/>
    </source>
</evidence>
<keyword evidence="1" id="KW-0808">Transferase</keyword>
<protein>
    <submittedName>
        <fullName evidence="4">N-acetyltransferase</fullName>
    </submittedName>
</protein>
<sequence length="171" mass="19346">MNILFRDTTLTDIATLPGIERSAGQRFLHIPSLAWIAGDHIISLEQHRQYVLQQMSWLALADNHPVGFLLTEAQESSLFIAEVSLHLEWQGKGIGSGLIHYVANQAREKGYTSLTLTTFRDVPWNAPFYARLGFEMLADNALPAMLHQKREEEVAHGQVYESRCAMRLKLS</sequence>
<dbReference type="InterPro" id="IPR000182">
    <property type="entry name" value="GNAT_dom"/>
</dbReference>
<evidence type="ECO:0000313" key="5">
    <source>
        <dbReference type="Proteomes" id="UP000306790"/>
    </source>
</evidence>
<evidence type="ECO:0000256" key="2">
    <source>
        <dbReference type="ARBA" id="ARBA00023315"/>
    </source>
</evidence>
<accession>A0ABY2PWZ8</accession>
<dbReference type="CDD" id="cd04301">
    <property type="entry name" value="NAT_SF"/>
    <property type="match status" value="1"/>
</dbReference>
<dbReference type="Pfam" id="PF00583">
    <property type="entry name" value="Acetyltransf_1"/>
    <property type="match status" value="1"/>
</dbReference>
<evidence type="ECO:0000259" key="3">
    <source>
        <dbReference type="PROSITE" id="PS51186"/>
    </source>
</evidence>
<dbReference type="Gene3D" id="3.40.630.30">
    <property type="match status" value="1"/>
</dbReference>
<dbReference type="PANTHER" id="PTHR43800:SF1">
    <property type="entry name" value="PEPTIDYL-LYSINE N-ACETYLTRANSFERASE YJAB"/>
    <property type="match status" value="1"/>
</dbReference>
<dbReference type="PROSITE" id="PS51186">
    <property type="entry name" value="GNAT"/>
    <property type="match status" value="1"/>
</dbReference>
<keyword evidence="5" id="KW-1185">Reference proteome</keyword>
<feature type="domain" description="N-acetyltransferase" evidence="3">
    <location>
        <begin position="3"/>
        <end position="152"/>
    </location>
</feature>
<reference evidence="4 5" key="1">
    <citation type="submission" date="2018-05" db="EMBL/GenBank/DDBJ databases">
        <title>Isolation and genomic analyses of lactose-positive bacteria from faecal samples of preterm neonates.</title>
        <authorList>
            <person name="Chen Y."/>
            <person name="Brook T.C."/>
            <person name="O'Neill I."/>
            <person name="Soe C.Z."/>
            <person name="Hall L.J."/>
            <person name="Hoyles L."/>
        </authorList>
    </citation>
    <scope>NUCLEOTIDE SEQUENCE [LARGE SCALE GENOMIC DNA]</scope>
    <source>
        <strain evidence="4 5">P080C CL</strain>
    </source>
</reference>
<gene>
    <name evidence="4" type="ORF">DJ535_07075</name>
</gene>
<evidence type="ECO:0000313" key="4">
    <source>
        <dbReference type="EMBL" id="THE40583.1"/>
    </source>
</evidence>
<dbReference type="RefSeq" id="WP_048222144.1">
    <property type="nucleotide sequence ID" value="NZ_QFVP01000003.1"/>
</dbReference>
<dbReference type="PANTHER" id="PTHR43800">
    <property type="entry name" value="PEPTIDYL-LYSINE N-ACETYLTRANSFERASE YJAB"/>
    <property type="match status" value="1"/>
</dbReference>
<organism evidence="4 5">
    <name type="scientific">Citrobacter murliniae</name>
    <dbReference type="NCBI Taxonomy" id="67829"/>
    <lineage>
        <taxon>Bacteria</taxon>
        <taxon>Pseudomonadati</taxon>
        <taxon>Pseudomonadota</taxon>
        <taxon>Gammaproteobacteria</taxon>
        <taxon>Enterobacterales</taxon>
        <taxon>Enterobacteriaceae</taxon>
        <taxon>Citrobacter</taxon>
        <taxon>Citrobacter freundii complex</taxon>
    </lineage>
</organism>
<name>A0ABY2PWZ8_9ENTR</name>
<proteinExistence type="predicted"/>
<dbReference type="EMBL" id="QFVP01000003">
    <property type="protein sequence ID" value="THE40583.1"/>
    <property type="molecule type" value="Genomic_DNA"/>
</dbReference>
<keyword evidence="2" id="KW-0012">Acyltransferase</keyword>
<comment type="caution">
    <text evidence="4">The sequence shown here is derived from an EMBL/GenBank/DDBJ whole genome shotgun (WGS) entry which is preliminary data.</text>
</comment>